<reference evidence="3 4" key="1">
    <citation type="journal article" date="2017" name="Genome Announc.">
        <title>Complete Genome Sequences of Two Acetylene-Fermenting Pelobacter acetylenicus Strains.</title>
        <authorList>
            <person name="Sutton J.M."/>
            <person name="Baesman S.M."/>
            <person name="Fierst J.L."/>
            <person name="Poret-Peterson A.T."/>
            <person name="Oremland R.S."/>
            <person name="Dunlap D.S."/>
            <person name="Akob D.M."/>
        </authorList>
    </citation>
    <scope>NUCLEOTIDE SEQUENCE [LARGE SCALE GENOMIC DNA]</scope>
    <source>
        <strain evidence="3 4">SFB93</strain>
    </source>
</reference>
<name>A0A1L3GM91_9BACT</name>
<dbReference type="AlphaFoldDB" id="A0A1L3GM91"/>
<protein>
    <submittedName>
        <fullName evidence="3">Cytoplasmic protein</fullName>
    </submittedName>
</protein>
<evidence type="ECO:0000313" key="3">
    <source>
        <dbReference type="EMBL" id="APG27049.1"/>
    </source>
</evidence>
<sequence length="310" mass="33919">MDRRRFLHDAAFWSLSWSLALQWPFLSAANPPAHAAPGNLILAKVGMGKGKDYPRLVRQVVTLVGGMHAFVKPGARVVIKPNIGFDRPPEMAATTHPLVVRTLAEMALEAGAGQVRIFDRTCYEARRCYQNSGILPAIKAMDHSKVRCDYIDRRKFVTINIPQGRNIKSWDIYRDALEADCYINVPVAKQHGLAGLSLGLKNSMGVLGGNRGHWHRQLEQNLADLATVLRPTLTVIDATRMLLRNGPQGGNLRDVKINDTILASSDPVAADALATMLFNRTPAEIGSTAAAAKMSLGTMELNRIQSVVVP</sequence>
<keyword evidence="4" id="KW-1185">Reference proteome</keyword>
<feature type="chain" id="PRO_5012566452" evidence="1">
    <location>
        <begin position="36"/>
        <end position="310"/>
    </location>
</feature>
<dbReference type="EMBL" id="CP015519">
    <property type="protein sequence ID" value="APG27049.1"/>
    <property type="molecule type" value="Genomic_DNA"/>
</dbReference>
<feature type="signal peptide" evidence="1">
    <location>
        <begin position="1"/>
        <end position="35"/>
    </location>
</feature>
<accession>A0A1L3GM91</accession>
<proteinExistence type="predicted"/>
<dbReference type="Proteomes" id="UP000182517">
    <property type="component" value="Chromosome"/>
</dbReference>
<feature type="domain" description="DUF362" evidence="2">
    <location>
        <begin position="77"/>
        <end position="275"/>
    </location>
</feature>
<evidence type="ECO:0000256" key="1">
    <source>
        <dbReference type="SAM" id="SignalP"/>
    </source>
</evidence>
<dbReference type="OrthoDB" id="9785671at2"/>
<dbReference type="InterPro" id="IPR007160">
    <property type="entry name" value="DUF362"/>
</dbReference>
<keyword evidence="1" id="KW-0732">Signal</keyword>
<dbReference type="KEGG" id="pef:A7E78_03895"/>
<dbReference type="STRING" id="1842532.A7E78_03895"/>
<evidence type="ECO:0000259" key="2">
    <source>
        <dbReference type="Pfam" id="PF04015"/>
    </source>
</evidence>
<organism evidence="3 4">
    <name type="scientific">Syntrophotalea acetylenivorans</name>
    <dbReference type="NCBI Taxonomy" id="1842532"/>
    <lineage>
        <taxon>Bacteria</taxon>
        <taxon>Pseudomonadati</taxon>
        <taxon>Thermodesulfobacteriota</taxon>
        <taxon>Desulfuromonadia</taxon>
        <taxon>Desulfuromonadales</taxon>
        <taxon>Syntrophotaleaceae</taxon>
        <taxon>Syntrophotalea</taxon>
    </lineage>
</organism>
<dbReference type="Pfam" id="PF04015">
    <property type="entry name" value="DUF362"/>
    <property type="match status" value="1"/>
</dbReference>
<dbReference type="RefSeq" id="WP_072283011.1">
    <property type="nucleotide sequence ID" value="NZ_CP015519.1"/>
</dbReference>
<evidence type="ECO:0000313" key="4">
    <source>
        <dbReference type="Proteomes" id="UP000182517"/>
    </source>
</evidence>
<gene>
    <name evidence="3" type="ORF">A7E78_03895</name>
</gene>